<sequence length="584" mass="62638">MSDAVTLFGTDQPPVEGQHYGVGPWSFTLEDGALRHIALQGHEAIRNIAFLVRDRDWGTFVPALHNLQITQTDTALGITYDAVFSNNDAKLAVRVSIDVGPESLVMSATGDALGSFETNRAGFTVLHPIADVAGQPVRVKHSDGSSEDSSFPDLIDPWRPFMDIAALTNQVGSAKLCCAFHGDIFEMEDQRQWGDASFKTYNRPLDLAWPYTIADGARLSQSVALTWVPSATSPASPVETGEANATFPEMALVIGAQDALRLADKPSDIAVVNPQRLLCHFDAELGDTTAQFEAFAAAQHACPDQVFDLELICLFNADPATELTMLAAQMRDAGFAPDSVLVCPSVDRQSTPPGSEWPDCPPLADVHTAASHAFPDVTRGGGMVSFFPELNRKRPPLEHLDFISHGLCPIVHSADDVSVMETLESIPHITRSARAIFGDMEYRIGPATIAMRQNPYGTRTIPNPDNERICMAHYDPRHRGIFGAAYAVGLACALAPVGLSVWTPAAVYGPRGVIGDDGQWPISSALNGLAKCAGQKVQSAQVAHGCAEARIGNLDLKANLTAKAQQSFAPYAWSITAANAPETT</sequence>
<evidence type="ECO:0000313" key="4">
    <source>
        <dbReference type="Proteomes" id="UP000238007"/>
    </source>
</evidence>
<reference evidence="3 4" key="1">
    <citation type="submission" date="2018-03" db="EMBL/GenBank/DDBJ databases">
        <title>Genomic Encyclopedia of Archaeal and Bacterial Type Strains, Phase II (KMG-II): from individual species to whole genera.</title>
        <authorList>
            <person name="Goeker M."/>
        </authorList>
    </citation>
    <scope>NUCLEOTIDE SEQUENCE [LARGE SCALE GENOMIC DNA]</scope>
    <source>
        <strain evidence="3 4">DSM 101533</strain>
    </source>
</reference>
<accession>A0A2T0VV25</accession>
<evidence type="ECO:0000313" key="3">
    <source>
        <dbReference type="EMBL" id="PRY75428.1"/>
    </source>
</evidence>
<name>A0A2T0VV25_9RHOB</name>
<evidence type="ECO:0000259" key="1">
    <source>
        <dbReference type="Pfam" id="PF25837"/>
    </source>
</evidence>
<feature type="domain" description="D-apionate lactonase TIM barrel" evidence="2">
    <location>
        <begin position="250"/>
        <end position="534"/>
    </location>
</feature>
<dbReference type="Pfam" id="PF25838">
    <property type="entry name" value="Apionate_lact_M"/>
    <property type="match status" value="1"/>
</dbReference>
<dbReference type="EMBL" id="PVTP01000012">
    <property type="protein sequence ID" value="PRY75428.1"/>
    <property type="molecule type" value="Genomic_DNA"/>
</dbReference>
<organism evidence="3 4">
    <name type="scientific">Yoonia maritima</name>
    <dbReference type="NCBI Taxonomy" id="1435347"/>
    <lineage>
        <taxon>Bacteria</taxon>
        <taxon>Pseudomonadati</taxon>
        <taxon>Pseudomonadota</taxon>
        <taxon>Alphaproteobacteria</taxon>
        <taxon>Rhodobacterales</taxon>
        <taxon>Paracoccaceae</taxon>
        <taxon>Yoonia</taxon>
    </lineage>
</organism>
<gene>
    <name evidence="3" type="ORF">CLV80_11215</name>
</gene>
<dbReference type="Proteomes" id="UP000238007">
    <property type="component" value="Unassembled WGS sequence"/>
</dbReference>
<keyword evidence="4" id="KW-1185">Reference proteome</keyword>
<protein>
    <submittedName>
        <fullName evidence="3">Uncharacterized protein</fullName>
    </submittedName>
</protein>
<dbReference type="InterPro" id="IPR058788">
    <property type="entry name" value="ApnL_N"/>
</dbReference>
<evidence type="ECO:0000259" key="2">
    <source>
        <dbReference type="Pfam" id="PF25838"/>
    </source>
</evidence>
<dbReference type="InterPro" id="IPR058787">
    <property type="entry name" value="ApnL_M"/>
</dbReference>
<dbReference type="Pfam" id="PF25837">
    <property type="entry name" value="Apionate_lact_N"/>
    <property type="match status" value="1"/>
</dbReference>
<feature type="domain" description="D-apionate lactonase N-terminal" evidence="1">
    <location>
        <begin position="6"/>
        <end position="227"/>
    </location>
</feature>
<dbReference type="AlphaFoldDB" id="A0A2T0VV25"/>
<comment type="caution">
    <text evidence="3">The sequence shown here is derived from an EMBL/GenBank/DDBJ whole genome shotgun (WGS) entry which is preliminary data.</text>
</comment>
<dbReference type="RefSeq" id="WP_207766599.1">
    <property type="nucleotide sequence ID" value="NZ_PVTP01000012.1"/>
</dbReference>
<proteinExistence type="predicted"/>